<reference evidence="1 2" key="1">
    <citation type="journal article" date="2010" name="Environ. Microbiol.">
        <title>Genomic analysis of oceanic cyanobacterial myoviruses compared with T4-like myoviruses from diverse hosts and environments.</title>
        <authorList>
            <person name="Sullivan M.B."/>
            <person name="Huang K.H."/>
            <person name="Ignacio-Espinoza J.C."/>
            <person name="Berlin A.M."/>
            <person name="Kelly L."/>
            <person name="Weigele P.R."/>
            <person name="DeFrancesco A.S."/>
            <person name="Kern S.E."/>
            <person name="Thompson L.R."/>
            <person name="Young S."/>
            <person name="Yandava C."/>
            <person name="Fu R."/>
            <person name="Krastins B."/>
            <person name="Chase M."/>
            <person name="Sarracino D."/>
            <person name="Osburne M.S."/>
            <person name="Henn M.R."/>
            <person name="Chisholm S.W."/>
        </authorList>
    </citation>
    <scope>NUCLEOTIDE SEQUENCE [LARGE SCALE GENOMIC DNA]</scope>
    <source>
        <strain evidence="1">M4-247</strain>
    </source>
</reference>
<sequence length="181" mass="21369">MPHKINIEEHFLEPPYNIVETIAEYGDQQDRNTNVQADVTHWHLQQDGKFNCIIDKINENYPNHTIEELWGCTYRQGDYTTTHHHYGYDRAFVWFVDTHSSSPPLIFPDTDHPWLPPLKVIQPEKGKIYVFEGRDWHYVPPVTDGHKRVTMSGNMKIKEDSAHIWNLIQKDSFENNNNLTK</sequence>
<gene>
    <name evidence="1" type="ORF">PHM1_043</name>
</gene>
<accession>E3SMM4</accession>
<dbReference type="GeneID" id="10326956"/>
<dbReference type="OrthoDB" id="33308at10239"/>
<dbReference type="Gene3D" id="2.60.120.620">
    <property type="entry name" value="q2cbj1_9rhob like domain"/>
    <property type="match status" value="1"/>
</dbReference>
<dbReference type="EMBL" id="GU071101">
    <property type="protein sequence ID" value="ADO98667.1"/>
    <property type="molecule type" value="Genomic_DNA"/>
</dbReference>
<dbReference type="KEGG" id="vg:10326956"/>
<dbReference type="Proteomes" id="UP000006530">
    <property type="component" value="Segment"/>
</dbReference>
<name>E3SMM4_9CAUD</name>
<evidence type="ECO:0000313" key="2">
    <source>
        <dbReference type="Proteomes" id="UP000006530"/>
    </source>
</evidence>
<protein>
    <submittedName>
        <fullName evidence="1">Uncharacterized protein</fullName>
    </submittedName>
</protein>
<keyword evidence="2" id="KW-1185">Reference proteome</keyword>
<organism evidence="1 2">
    <name type="scientific">Prochlorococcus phage P-HM1</name>
    <dbReference type="NCBI Taxonomy" id="445700"/>
    <lineage>
        <taxon>Viruses</taxon>
        <taxon>Duplodnaviria</taxon>
        <taxon>Heunggongvirae</taxon>
        <taxon>Uroviricota</taxon>
        <taxon>Caudoviricetes</taxon>
        <taxon>Eurybiavirus</taxon>
        <taxon>Eurybiavirus PHM2</taxon>
    </lineage>
</organism>
<proteinExistence type="predicted"/>
<evidence type="ECO:0000313" key="1">
    <source>
        <dbReference type="EMBL" id="ADO98667.1"/>
    </source>
</evidence>
<dbReference type="RefSeq" id="YP_004322468.1">
    <property type="nucleotide sequence ID" value="NC_015280.1"/>
</dbReference>